<protein>
    <recommendedName>
        <fullName evidence="11">Chitobiosyldiphosphodolichol beta-mannosyltransferase</fullName>
    </recommendedName>
</protein>
<keyword evidence="5" id="KW-0812">Transmembrane</keyword>
<dbReference type="EMBL" id="JAJJMB010007130">
    <property type="protein sequence ID" value="KAI3931916.1"/>
    <property type="molecule type" value="Genomic_DNA"/>
</dbReference>
<comment type="pathway">
    <text evidence="2">Protein modification; protein glycosylation.</text>
</comment>
<keyword evidence="3" id="KW-0328">Glycosyltransferase</keyword>
<evidence type="ECO:0000256" key="6">
    <source>
        <dbReference type="ARBA" id="ARBA00022824"/>
    </source>
</evidence>
<keyword evidence="4" id="KW-0808">Transferase</keyword>
<comment type="subcellular location">
    <subcellularLocation>
        <location evidence="1">Endoplasmic reticulum membrane</location>
        <topology evidence="1">Single-pass membrane protein</topology>
    </subcellularLocation>
</comment>
<dbReference type="AlphaFoldDB" id="A0AAD4T1R6"/>
<evidence type="ECO:0000256" key="4">
    <source>
        <dbReference type="ARBA" id="ARBA00022679"/>
    </source>
</evidence>
<dbReference type="PANTHER" id="PTHR13036:SF0">
    <property type="entry name" value="CHITOBIOSYLDIPHOSPHODOLICHOL BETA-MANNOSYLTRANSFERASE"/>
    <property type="match status" value="1"/>
</dbReference>
<dbReference type="InterPro" id="IPR026051">
    <property type="entry name" value="ALG1-like"/>
</dbReference>
<accession>A0AAD4T1R6</accession>
<keyword evidence="8" id="KW-0472">Membrane</keyword>
<keyword evidence="6" id="KW-0256">Endoplasmic reticulum</keyword>
<dbReference type="GO" id="GO:0000030">
    <property type="term" value="F:mannosyltransferase activity"/>
    <property type="evidence" value="ECO:0007669"/>
    <property type="project" value="InterPro"/>
</dbReference>
<dbReference type="GO" id="GO:0005789">
    <property type="term" value="C:endoplasmic reticulum membrane"/>
    <property type="evidence" value="ECO:0007669"/>
    <property type="project" value="UniProtKB-SubCell"/>
</dbReference>
<evidence type="ECO:0000256" key="3">
    <source>
        <dbReference type="ARBA" id="ARBA00022676"/>
    </source>
</evidence>
<gene>
    <name evidence="9" type="ORF">MKW98_012326</name>
</gene>
<dbReference type="PANTHER" id="PTHR13036">
    <property type="entry name" value="BETA1,4 MANNOSYLTRANSFERASE"/>
    <property type="match status" value="1"/>
</dbReference>
<evidence type="ECO:0000256" key="8">
    <source>
        <dbReference type="ARBA" id="ARBA00023136"/>
    </source>
</evidence>
<sequence>MLLEAAVMYDKRISAILDKDDTTEDGMVPEASHSEKDCIYPMLLFIITGKVPEREKYEEQIKRLHLKRVAFRMMWLATEDYPLLLGSADLGVCLHTSSSGLDLPMKYRRACKGWEKLSSIFFIF</sequence>
<evidence type="ECO:0008006" key="11">
    <source>
        <dbReference type="Google" id="ProtNLM"/>
    </source>
</evidence>
<name>A0AAD4T1R6_9MAGN</name>
<dbReference type="Proteomes" id="UP001202328">
    <property type="component" value="Unassembled WGS sequence"/>
</dbReference>
<evidence type="ECO:0000313" key="10">
    <source>
        <dbReference type="Proteomes" id="UP001202328"/>
    </source>
</evidence>
<organism evidence="9 10">
    <name type="scientific">Papaver atlanticum</name>
    <dbReference type="NCBI Taxonomy" id="357466"/>
    <lineage>
        <taxon>Eukaryota</taxon>
        <taxon>Viridiplantae</taxon>
        <taxon>Streptophyta</taxon>
        <taxon>Embryophyta</taxon>
        <taxon>Tracheophyta</taxon>
        <taxon>Spermatophyta</taxon>
        <taxon>Magnoliopsida</taxon>
        <taxon>Ranunculales</taxon>
        <taxon>Papaveraceae</taxon>
        <taxon>Papaveroideae</taxon>
        <taxon>Papaver</taxon>
    </lineage>
</organism>
<proteinExistence type="predicted"/>
<keyword evidence="10" id="KW-1185">Reference proteome</keyword>
<keyword evidence="7" id="KW-1133">Transmembrane helix</keyword>
<reference evidence="9" key="1">
    <citation type="submission" date="2022-04" db="EMBL/GenBank/DDBJ databases">
        <title>A functionally conserved STORR gene fusion in Papaver species that diverged 16.8 million years ago.</title>
        <authorList>
            <person name="Catania T."/>
        </authorList>
    </citation>
    <scope>NUCLEOTIDE SEQUENCE</scope>
    <source>
        <strain evidence="9">S-188037</strain>
    </source>
</reference>
<comment type="caution">
    <text evidence="9">The sequence shown here is derived from an EMBL/GenBank/DDBJ whole genome shotgun (WGS) entry which is preliminary data.</text>
</comment>
<evidence type="ECO:0000256" key="7">
    <source>
        <dbReference type="ARBA" id="ARBA00022989"/>
    </source>
</evidence>
<evidence type="ECO:0000256" key="1">
    <source>
        <dbReference type="ARBA" id="ARBA00004389"/>
    </source>
</evidence>
<evidence type="ECO:0000313" key="9">
    <source>
        <dbReference type="EMBL" id="KAI3931916.1"/>
    </source>
</evidence>
<evidence type="ECO:0000256" key="5">
    <source>
        <dbReference type="ARBA" id="ARBA00022692"/>
    </source>
</evidence>
<evidence type="ECO:0000256" key="2">
    <source>
        <dbReference type="ARBA" id="ARBA00004922"/>
    </source>
</evidence>